<dbReference type="Proteomes" id="UP000824189">
    <property type="component" value="Unassembled WGS sequence"/>
</dbReference>
<dbReference type="InterPro" id="IPR001910">
    <property type="entry name" value="Inosine/uridine_hydrolase_dom"/>
</dbReference>
<keyword evidence="1 4" id="KW-0378">Hydrolase</keyword>
<evidence type="ECO:0000259" key="3">
    <source>
        <dbReference type="Pfam" id="PF01156"/>
    </source>
</evidence>
<dbReference type="Pfam" id="PF01156">
    <property type="entry name" value="IU_nuc_hydro"/>
    <property type="match status" value="1"/>
</dbReference>
<evidence type="ECO:0000256" key="2">
    <source>
        <dbReference type="ARBA" id="ARBA00023295"/>
    </source>
</evidence>
<dbReference type="AlphaFoldDB" id="A0A9D1URW9"/>
<dbReference type="EMBL" id="DXFZ01000115">
    <property type="protein sequence ID" value="HIW96751.1"/>
    <property type="molecule type" value="Genomic_DNA"/>
</dbReference>
<evidence type="ECO:0000256" key="1">
    <source>
        <dbReference type="ARBA" id="ARBA00022801"/>
    </source>
</evidence>
<evidence type="ECO:0000313" key="5">
    <source>
        <dbReference type="Proteomes" id="UP000824189"/>
    </source>
</evidence>
<protein>
    <submittedName>
        <fullName evidence="4">Nucleoside hydrolase</fullName>
    </submittedName>
</protein>
<feature type="domain" description="Inosine/uridine-preferring nucleoside hydrolase" evidence="3">
    <location>
        <begin position="24"/>
        <end position="312"/>
    </location>
</feature>
<dbReference type="InterPro" id="IPR023186">
    <property type="entry name" value="IUNH"/>
</dbReference>
<dbReference type="SUPFAM" id="SSF53590">
    <property type="entry name" value="Nucleoside hydrolase"/>
    <property type="match status" value="1"/>
</dbReference>
<accession>A0A9D1URW9</accession>
<proteinExistence type="predicted"/>
<dbReference type="Gene3D" id="3.90.245.10">
    <property type="entry name" value="Ribonucleoside hydrolase-like"/>
    <property type="match status" value="1"/>
</dbReference>
<dbReference type="GO" id="GO:0008477">
    <property type="term" value="F:purine nucleosidase activity"/>
    <property type="evidence" value="ECO:0007669"/>
    <property type="project" value="TreeGrafter"/>
</dbReference>
<reference evidence="4" key="2">
    <citation type="submission" date="2021-04" db="EMBL/GenBank/DDBJ databases">
        <authorList>
            <person name="Gilroy R."/>
        </authorList>
    </citation>
    <scope>NUCLEOTIDE SEQUENCE</scope>
    <source>
        <strain evidence="4">4376</strain>
    </source>
</reference>
<keyword evidence="2" id="KW-0326">Glycosidase</keyword>
<name>A0A9D1URW9_9CORY</name>
<gene>
    <name evidence="4" type="ORF">H9867_09795</name>
</gene>
<organism evidence="4 5">
    <name type="scientific">Candidatus Corynebacterium gallistercoris</name>
    <dbReference type="NCBI Taxonomy" id="2838530"/>
    <lineage>
        <taxon>Bacteria</taxon>
        <taxon>Bacillati</taxon>
        <taxon>Actinomycetota</taxon>
        <taxon>Actinomycetes</taxon>
        <taxon>Mycobacteriales</taxon>
        <taxon>Corynebacteriaceae</taxon>
        <taxon>Corynebacterium</taxon>
    </lineage>
</organism>
<sequence>MLLILYLVRRHPSLNRYSEPMKIAADVDTGIDDALALVYLSHWARAEGAELVVTTSAGNCTATQAAANTLDVLRASGEVNPQVVVGAAEPGGVALTTTPETHGPDGLGYHRTQAATPERGSAEAAVAAWQGAEKLLVAGPAMNLAHGYVGEVTLMCGAFHYPGNTTDTAEWNAWVDPHGLRDALRAMEAEGVRHTMCPLNVTERVVLQPARLQGWCAALRKQGRGQLAALLEDALRFYFEFHESVGVGYCAQIHDLAAAMVMLGTVEYEVEACRVDVEVEGERRGTVTCRSDGAGMVGPTRVLTGLDPEAVFAEFEGVVLGFRDGVNF</sequence>
<evidence type="ECO:0000313" key="4">
    <source>
        <dbReference type="EMBL" id="HIW96751.1"/>
    </source>
</evidence>
<dbReference type="PANTHER" id="PTHR12304">
    <property type="entry name" value="INOSINE-URIDINE PREFERRING NUCLEOSIDE HYDROLASE"/>
    <property type="match status" value="1"/>
</dbReference>
<dbReference type="InterPro" id="IPR036452">
    <property type="entry name" value="Ribo_hydro-like"/>
</dbReference>
<dbReference type="GO" id="GO:0006152">
    <property type="term" value="P:purine nucleoside catabolic process"/>
    <property type="evidence" value="ECO:0007669"/>
    <property type="project" value="TreeGrafter"/>
</dbReference>
<dbReference type="GO" id="GO:0005829">
    <property type="term" value="C:cytosol"/>
    <property type="evidence" value="ECO:0007669"/>
    <property type="project" value="TreeGrafter"/>
</dbReference>
<comment type="caution">
    <text evidence="4">The sequence shown here is derived from an EMBL/GenBank/DDBJ whole genome shotgun (WGS) entry which is preliminary data.</text>
</comment>
<reference evidence="4" key="1">
    <citation type="journal article" date="2021" name="PeerJ">
        <title>Extensive microbial diversity within the chicken gut microbiome revealed by metagenomics and culture.</title>
        <authorList>
            <person name="Gilroy R."/>
            <person name="Ravi A."/>
            <person name="Getino M."/>
            <person name="Pursley I."/>
            <person name="Horton D.L."/>
            <person name="Alikhan N.F."/>
            <person name="Baker D."/>
            <person name="Gharbi K."/>
            <person name="Hall N."/>
            <person name="Watson M."/>
            <person name="Adriaenssens E.M."/>
            <person name="Foster-Nyarko E."/>
            <person name="Jarju S."/>
            <person name="Secka A."/>
            <person name="Antonio M."/>
            <person name="Oren A."/>
            <person name="Chaudhuri R.R."/>
            <person name="La Ragione R."/>
            <person name="Hildebrand F."/>
            <person name="Pallen M.J."/>
        </authorList>
    </citation>
    <scope>NUCLEOTIDE SEQUENCE</scope>
    <source>
        <strain evidence="4">4376</strain>
    </source>
</reference>
<dbReference type="PANTHER" id="PTHR12304:SF4">
    <property type="entry name" value="URIDINE NUCLEOSIDASE"/>
    <property type="match status" value="1"/>
</dbReference>